<dbReference type="EMBL" id="UINC01011369">
    <property type="protein sequence ID" value="SVA50209.1"/>
    <property type="molecule type" value="Genomic_DNA"/>
</dbReference>
<dbReference type="InterPro" id="IPR047865">
    <property type="entry name" value="Ribosomal_uL10_bac_type"/>
</dbReference>
<gene>
    <name evidence="4" type="ORF">METZ01_LOCUS103063</name>
</gene>
<organism evidence="4">
    <name type="scientific">marine metagenome</name>
    <dbReference type="NCBI Taxonomy" id="408172"/>
    <lineage>
        <taxon>unclassified sequences</taxon>
        <taxon>metagenomes</taxon>
        <taxon>ecological metagenomes</taxon>
    </lineage>
</organism>
<evidence type="ECO:0000313" key="4">
    <source>
        <dbReference type="EMBL" id="SVA50209.1"/>
    </source>
</evidence>
<evidence type="ECO:0000256" key="2">
    <source>
        <dbReference type="ARBA" id="ARBA00022980"/>
    </source>
</evidence>
<dbReference type="GO" id="GO:0005840">
    <property type="term" value="C:ribosome"/>
    <property type="evidence" value="ECO:0007669"/>
    <property type="project" value="UniProtKB-KW"/>
</dbReference>
<dbReference type="CDD" id="cd05797">
    <property type="entry name" value="Ribosomal_L10"/>
    <property type="match status" value="1"/>
</dbReference>
<name>A0A381WCF5_9ZZZZ</name>
<dbReference type="InterPro" id="IPR001790">
    <property type="entry name" value="Ribosomal_uL10"/>
</dbReference>
<sequence length="175" mass="19018">VKVKRSDKNNFVQKLKDELNSSSSVIVAHYAGLSVLETDKLRKEMRDNGAKFKVTKNRLTKLALADTPYESIADLFSGPTAIAYSSDPVLPAKVAVSFEKKLENFKIVGGSYDGEKIDKSKIYFLATLPSLDAIRGKLLGILMAPAKKIASVLQAPGGQLARLMSSRSEELGKSN</sequence>
<dbReference type="SUPFAM" id="SSF160369">
    <property type="entry name" value="Ribosomal protein L10-like"/>
    <property type="match status" value="1"/>
</dbReference>
<accession>A0A381WCF5</accession>
<dbReference type="InterPro" id="IPR043141">
    <property type="entry name" value="Ribosomal_uL10-like_sf"/>
</dbReference>
<proteinExistence type="inferred from homology"/>
<dbReference type="Pfam" id="PF00466">
    <property type="entry name" value="Ribosomal_L10"/>
    <property type="match status" value="1"/>
</dbReference>
<dbReference type="AlphaFoldDB" id="A0A381WCF5"/>
<comment type="similarity">
    <text evidence="1">Belongs to the universal ribosomal protein uL10 family.</text>
</comment>
<dbReference type="HAMAP" id="MF_00362">
    <property type="entry name" value="Ribosomal_uL10"/>
    <property type="match status" value="1"/>
</dbReference>
<keyword evidence="2" id="KW-0689">Ribosomal protein</keyword>
<dbReference type="PANTHER" id="PTHR11560">
    <property type="entry name" value="39S RIBOSOMAL PROTEIN L10, MITOCHONDRIAL"/>
    <property type="match status" value="1"/>
</dbReference>
<evidence type="ECO:0000256" key="3">
    <source>
        <dbReference type="ARBA" id="ARBA00023274"/>
    </source>
</evidence>
<protein>
    <recommendedName>
        <fullName evidence="5">50S ribosomal protein L10</fullName>
    </recommendedName>
</protein>
<reference evidence="4" key="1">
    <citation type="submission" date="2018-05" db="EMBL/GenBank/DDBJ databases">
        <authorList>
            <person name="Lanie J.A."/>
            <person name="Ng W.-L."/>
            <person name="Kazmierczak K.M."/>
            <person name="Andrzejewski T.M."/>
            <person name="Davidsen T.M."/>
            <person name="Wayne K.J."/>
            <person name="Tettelin H."/>
            <person name="Glass J.I."/>
            <person name="Rusch D."/>
            <person name="Podicherti R."/>
            <person name="Tsui H.-C.T."/>
            <person name="Winkler M.E."/>
        </authorList>
    </citation>
    <scope>NUCLEOTIDE SEQUENCE</scope>
</reference>
<dbReference type="Gene3D" id="3.30.70.1730">
    <property type="match status" value="1"/>
</dbReference>
<dbReference type="NCBIfam" id="NF000955">
    <property type="entry name" value="PRK00099.1-1"/>
    <property type="match status" value="1"/>
</dbReference>
<dbReference type="GO" id="GO:1990904">
    <property type="term" value="C:ribonucleoprotein complex"/>
    <property type="evidence" value="ECO:0007669"/>
    <property type="project" value="UniProtKB-KW"/>
</dbReference>
<feature type="non-terminal residue" evidence="4">
    <location>
        <position position="1"/>
    </location>
</feature>
<evidence type="ECO:0000256" key="1">
    <source>
        <dbReference type="ARBA" id="ARBA00008889"/>
    </source>
</evidence>
<evidence type="ECO:0008006" key="5">
    <source>
        <dbReference type="Google" id="ProtNLM"/>
    </source>
</evidence>
<keyword evidence="3" id="KW-0687">Ribonucleoprotein</keyword>
<dbReference type="InterPro" id="IPR022973">
    <property type="entry name" value="Ribosomal_uL10_bac"/>
</dbReference>